<sequence>MSAWQALCPVSRVSEGEPVGVKLGDLRVALYRVNGELFATDDICPHAYALLSTGFLEEYVIECPLHGAMFDVRSGRCQTSTYKDVRSYAVEVRDGEVFVDLETADAT</sequence>
<dbReference type="InterPro" id="IPR036922">
    <property type="entry name" value="Rieske_2Fe-2S_sf"/>
</dbReference>
<protein>
    <submittedName>
        <fullName evidence="7">Naphthalene 1,2-dioxygenase system ferredoxin subunit</fullName>
    </submittedName>
</protein>
<evidence type="ECO:0000256" key="3">
    <source>
        <dbReference type="ARBA" id="ARBA00023002"/>
    </source>
</evidence>
<evidence type="ECO:0000256" key="4">
    <source>
        <dbReference type="ARBA" id="ARBA00023004"/>
    </source>
</evidence>
<dbReference type="Proteomes" id="UP000190675">
    <property type="component" value="Chromosome I"/>
</dbReference>
<dbReference type="GO" id="GO:0046872">
    <property type="term" value="F:metal ion binding"/>
    <property type="evidence" value="ECO:0007669"/>
    <property type="project" value="UniProtKB-KW"/>
</dbReference>
<dbReference type="OrthoDB" id="9800167at2"/>
<dbReference type="InterPro" id="IPR050584">
    <property type="entry name" value="Cholesterol_7-desaturase"/>
</dbReference>
<dbReference type="InterPro" id="IPR017941">
    <property type="entry name" value="Rieske_2Fe-2S"/>
</dbReference>
<keyword evidence="4" id="KW-0408">Iron</keyword>
<keyword evidence="3" id="KW-0560">Oxidoreductase</keyword>
<dbReference type="Gene3D" id="2.102.10.10">
    <property type="entry name" value="Rieske [2Fe-2S] iron-sulphur domain"/>
    <property type="match status" value="1"/>
</dbReference>
<dbReference type="RefSeq" id="WP_079574295.1">
    <property type="nucleotide sequence ID" value="NZ_LT670818.1"/>
</dbReference>
<accession>A0A1M5TEE0</accession>
<dbReference type="SUPFAM" id="SSF50022">
    <property type="entry name" value="ISP domain"/>
    <property type="match status" value="1"/>
</dbReference>
<keyword evidence="5" id="KW-0411">Iron-sulfur</keyword>
<evidence type="ECO:0000256" key="2">
    <source>
        <dbReference type="ARBA" id="ARBA00022723"/>
    </source>
</evidence>
<evidence type="ECO:0000256" key="5">
    <source>
        <dbReference type="ARBA" id="ARBA00023014"/>
    </source>
</evidence>
<reference evidence="7 8" key="1">
    <citation type="submission" date="2016-11" db="EMBL/GenBank/DDBJ databases">
        <authorList>
            <person name="Jaros S."/>
            <person name="Januszkiewicz K."/>
            <person name="Wedrychowicz H."/>
        </authorList>
    </citation>
    <scope>NUCLEOTIDE SEQUENCE [LARGE SCALE GENOMIC DNA]</scope>
    <source>
        <strain evidence="7 8">GAS242</strain>
    </source>
</reference>
<dbReference type="CDD" id="cd03528">
    <property type="entry name" value="Rieske_RO_ferredoxin"/>
    <property type="match status" value="1"/>
</dbReference>
<evidence type="ECO:0000256" key="1">
    <source>
        <dbReference type="ARBA" id="ARBA00022714"/>
    </source>
</evidence>
<evidence type="ECO:0000313" key="8">
    <source>
        <dbReference type="Proteomes" id="UP000190675"/>
    </source>
</evidence>
<organism evidence="7 8">
    <name type="scientific">Bradyrhizobium erythrophlei</name>
    <dbReference type="NCBI Taxonomy" id="1437360"/>
    <lineage>
        <taxon>Bacteria</taxon>
        <taxon>Pseudomonadati</taxon>
        <taxon>Pseudomonadota</taxon>
        <taxon>Alphaproteobacteria</taxon>
        <taxon>Hyphomicrobiales</taxon>
        <taxon>Nitrobacteraceae</taxon>
        <taxon>Bradyrhizobium</taxon>
    </lineage>
</organism>
<keyword evidence="2" id="KW-0479">Metal-binding</keyword>
<dbReference type="AlphaFoldDB" id="A0A1M5TEE0"/>
<dbReference type="PANTHER" id="PTHR21266">
    <property type="entry name" value="IRON-SULFUR DOMAIN CONTAINING PROTEIN"/>
    <property type="match status" value="1"/>
</dbReference>
<evidence type="ECO:0000259" key="6">
    <source>
        <dbReference type="PROSITE" id="PS51296"/>
    </source>
</evidence>
<dbReference type="GO" id="GO:0051537">
    <property type="term" value="F:2 iron, 2 sulfur cluster binding"/>
    <property type="evidence" value="ECO:0007669"/>
    <property type="project" value="UniProtKB-KW"/>
</dbReference>
<dbReference type="GO" id="GO:0051213">
    <property type="term" value="F:dioxygenase activity"/>
    <property type="evidence" value="ECO:0007669"/>
    <property type="project" value="UniProtKB-KW"/>
</dbReference>
<keyword evidence="1" id="KW-0001">2Fe-2S</keyword>
<dbReference type="EMBL" id="LT670818">
    <property type="protein sequence ID" value="SHH49092.1"/>
    <property type="molecule type" value="Genomic_DNA"/>
</dbReference>
<keyword evidence="7" id="KW-0223">Dioxygenase</keyword>
<gene>
    <name evidence="7" type="ORF">SAMN05444169_7724</name>
</gene>
<dbReference type="Pfam" id="PF00355">
    <property type="entry name" value="Rieske"/>
    <property type="match status" value="1"/>
</dbReference>
<proteinExistence type="predicted"/>
<dbReference type="PANTHER" id="PTHR21266:SF60">
    <property type="entry name" value="3-KETOSTEROID-9-ALPHA-MONOOXYGENASE, OXYGENASE COMPONENT"/>
    <property type="match status" value="1"/>
</dbReference>
<evidence type="ECO:0000313" key="7">
    <source>
        <dbReference type="EMBL" id="SHH49092.1"/>
    </source>
</evidence>
<dbReference type="PROSITE" id="PS51296">
    <property type="entry name" value="RIESKE"/>
    <property type="match status" value="1"/>
</dbReference>
<name>A0A1M5TEE0_9BRAD</name>
<feature type="domain" description="Rieske" evidence="6">
    <location>
        <begin position="5"/>
        <end position="99"/>
    </location>
</feature>